<dbReference type="SUPFAM" id="SSF51110">
    <property type="entry name" value="alpha-D-mannose-specific plant lectins"/>
    <property type="match status" value="1"/>
</dbReference>
<evidence type="ECO:0000259" key="16">
    <source>
        <dbReference type="PROSITE" id="PS50948"/>
    </source>
</evidence>
<keyword evidence="4 11" id="KW-0547">Nucleotide-binding</keyword>
<evidence type="ECO:0000256" key="3">
    <source>
        <dbReference type="ARBA" id="ARBA00022729"/>
    </source>
</evidence>
<dbReference type="EMBL" id="JBFOLJ010000011">
    <property type="protein sequence ID" value="KAL2496243.1"/>
    <property type="molecule type" value="Genomic_DNA"/>
</dbReference>
<feature type="transmembrane region" description="Helical" evidence="12">
    <location>
        <begin position="435"/>
        <end position="458"/>
    </location>
</feature>
<dbReference type="PROSITE" id="PS50927">
    <property type="entry name" value="BULB_LECTIN"/>
    <property type="match status" value="1"/>
</dbReference>
<evidence type="ECO:0000256" key="10">
    <source>
        <dbReference type="ARBA" id="ARBA00048679"/>
    </source>
</evidence>
<evidence type="ECO:0000313" key="17">
    <source>
        <dbReference type="EMBL" id="KAL2496243.1"/>
    </source>
</evidence>
<dbReference type="PIRSF" id="PIRSF000641">
    <property type="entry name" value="SRK"/>
    <property type="match status" value="1"/>
</dbReference>
<comment type="catalytic activity">
    <reaction evidence="10 11">
        <text>L-seryl-[protein] + ATP = O-phospho-L-seryl-[protein] + ADP + H(+)</text>
        <dbReference type="Rhea" id="RHEA:17989"/>
        <dbReference type="Rhea" id="RHEA-COMP:9863"/>
        <dbReference type="Rhea" id="RHEA-COMP:11604"/>
        <dbReference type="ChEBI" id="CHEBI:15378"/>
        <dbReference type="ChEBI" id="CHEBI:29999"/>
        <dbReference type="ChEBI" id="CHEBI:30616"/>
        <dbReference type="ChEBI" id="CHEBI:83421"/>
        <dbReference type="ChEBI" id="CHEBI:456216"/>
        <dbReference type="EC" id="2.7.11.1"/>
    </reaction>
</comment>
<dbReference type="CDD" id="cd00028">
    <property type="entry name" value="B_lectin"/>
    <property type="match status" value="1"/>
</dbReference>
<dbReference type="FunFam" id="3.30.200.20:FF:000195">
    <property type="entry name" value="G-type lectin S-receptor-like serine/threonine-protein kinase"/>
    <property type="match status" value="1"/>
</dbReference>
<name>A0ABD1S758_9LAMI</name>
<sequence>MKSITDASFLLLLSSLLSTLKISTATDIINTTQILRDGDTLVSSGGRFELGFFSPGNSNNRYVGIWFANINNITAVWVANRENPVKNTSGILKVIEPGVLVLLNDTNNIVWSSNTLRAARTPVLQLLDTGNLVLREANDDRPENFLWQSFDYLTNTFLADMNFGWNSETGIQSSLTSWKTNDNPAPGDFTLFMDLTGYPQSILKKGNVTVCRVGPWNGHRFTGIPNSRQDLTYTYEFIMDENKTYYRELAIDKSVISRDTLSQSGLLQRWTWLDRIQDWVLHLNIPADICDTYKLCGAYGSCNIANSPSCGCLNKFVPKDPEGWVRSDWSNGCVRRTPLNCRKGDGFLKYSGIKLPDSRHSWFNKSMTLEECKVECSKICSCTAYAQLDKSIERSGCLFWSEDLIDIRDMSVDGQDIYIRMASSDLDSKGKRRKIFISSLTSLMGVVLLGLSLMLYYWKRKKNYIKGTTGGSHNKDFEFPLFDLSTISKATNNFSIDNKLGEGGYGPVYKGVLGNGQDIAVKRLSKTSMQGIEEFKNEVICIAKLEHRNLVKLLGCCIQGDEKMLIYEYMPNRSLDLILFDQIRSTILDWPKRLHVVNGVARGLMYIHQDSRLRIIHRDLKASNILLDTDMNPKISDFGIARCFPGNETEDETSRVIGTYGYMSPEYAVHGRFSVKSDVFSFGVLVLEIVSGKKNSGFSGEDQHLNLLGHQDIDKVKFIQAWTFYKEERSLELVDPYLCDSANPNEVVRIIHVGLLCVQQCPNDRPSMASVVGMLGNEVVLPQANQPGFYTERDVLVSKSTTGCSSNIVTITQLEAR</sequence>
<evidence type="ECO:0000259" key="15">
    <source>
        <dbReference type="PROSITE" id="PS50927"/>
    </source>
</evidence>
<organism evidence="17 18">
    <name type="scientific">Forsythia ovata</name>
    <dbReference type="NCBI Taxonomy" id="205694"/>
    <lineage>
        <taxon>Eukaryota</taxon>
        <taxon>Viridiplantae</taxon>
        <taxon>Streptophyta</taxon>
        <taxon>Embryophyta</taxon>
        <taxon>Tracheophyta</taxon>
        <taxon>Spermatophyta</taxon>
        <taxon>Magnoliopsida</taxon>
        <taxon>eudicotyledons</taxon>
        <taxon>Gunneridae</taxon>
        <taxon>Pentapetalae</taxon>
        <taxon>asterids</taxon>
        <taxon>lamiids</taxon>
        <taxon>Lamiales</taxon>
        <taxon>Oleaceae</taxon>
        <taxon>Forsythieae</taxon>
        <taxon>Forsythia</taxon>
    </lineage>
</organism>
<dbReference type="InterPro" id="IPR000858">
    <property type="entry name" value="S_locus_glycoprot_dom"/>
</dbReference>
<dbReference type="SMART" id="SM00473">
    <property type="entry name" value="PAN_AP"/>
    <property type="match status" value="1"/>
</dbReference>
<comment type="similarity">
    <text evidence="11">Belongs to the protein kinase superfamily. Ser/Thr protein kinase family.</text>
</comment>
<dbReference type="SMART" id="SM00108">
    <property type="entry name" value="B_lectin"/>
    <property type="match status" value="1"/>
</dbReference>
<evidence type="ECO:0000256" key="8">
    <source>
        <dbReference type="ARBA" id="ARBA00023180"/>
    </source>
</evidence>
<feature type="domain" description="Apple" evidence="16">
    <location>
        <begin position="341"/>
        <end position="422"/>
    </location>
</feature>
<dbReference type="InterPro" id="IPR003609">
    <property type="entry name" value="Pan_app"/>
</dbReference>
<comment type="catalytic activity">
    <reaction evidence="9 11">
        <text>L-threonyl-[protein] + ATP = O-phospho-L-threonyl-[protein] + ADP + H(+)</text>
        <dbReference type="Rhea" id="RHEA:46608"/>
        <dbReference type="Rhea" id="RHEA-COMP:11060"/>
        <dbReference type="Rhea" id="RHEA-COMP:11605"/>
        <dbReference type="ChEBI" id="CHEBI:15378"/>
        <dbReference type="ChEBI" id="CHEBI:30013"/>
        <dbReference type="ChEBI" id="CHEBI:30616"/>
        <dbReference type="ChEBI" id="CHEBI:61977"/>
        <dbReference type="ChEBI" id="CHEBI:456216"/>
        <dbReference type="EC" id="2.7.11.1"/>
    </reaction>
</comment>
<dbReference type="PROSITE" id="PS50011">
    <property type="entry name" value="PROTEIN_KINASE_DOM"/>
    <property type="match status" value="1"/>
</dbReference>
<evidence type="ECO:0000256" key="5">
    <source>
        <dbReference type="ARBA" id="ARBA00022777"/>
    </source>
</evidence>
<dbReference type="PROSITE" id="PS00108">
    <property type="entry name" value="PROTEIN_KINASE_ST"/>
    <property type="match status" value="1"/>
</dbReference>
<evidence type="ECO:0000256" key="11">
    <source>
        <dbReference type="PIRNR" id="PIRNR000641"/>
    </source>
</evidence>
<reference evidence="18" key="1">
    <citation type="submission" date="2024-07" db="EMBL/GenBank/DDBJ databases">
        <title>Two chromosome-level genome assemblies of Korean endemic species Abeliophyllum distichum and Forsythia ovata (Oleaceae).</title>
        <authorList>
            <person name="Jang H."/>
        </authorList>
    </citation>
    <scope>NUCLEOTIDE SEQUENCE [LARGE SCALE GENOMIC DNA]</scope>
</reference>
<dbReference type="AlphaFoldDB" id="A0ABD1S758"/>
<dbReference type="Pfam" id="PF07714">
    <property type="entry name" value="PK_Tyr_Ser-Thr"/>
    <property type="match status" value="1"/>
</dbReference>
<dbReference type="InterPro" id="IPR024171">
    <property type="entry name" value="SRK-like_kinase"/>
</dbReference>
<keyword evidence="3 13" id="KW-0732">Signal</keyword>
<dbReference type="GO" id="GO:0004674">
    <property type="term" value="F:protein serine/threonine kinase activity"/>
    <property type="evidence" value="ECO:0007669"/>
    <property type="project" value="UniProtKB-KW"/>
</dbReference>
<evidence type="ECO:0000256" key="13">
    <source>
        <dbReference type="SAM" id="SignalP"/>
    </source>
</evidence>
<feature type="domain" description="Protein kinase" evidence="14">
    <location>
        <begin position="494"/>
        <end position="780"/>
    </location>
</feature>
<dbReference type="SMART" id="SM00220">
    <property type="entry name" value="S_TKc"/>
    <property type="match status" value="1"/>
</dbReference>
<evidence type="ECO:0000313" key="18">
    <source>
        <dbReference type="Proteomes" id="UP001604277"/>
    </source>
</evidence>
<dbReference type="FunFam" id="1.10.510.10:FF:000060">
    <property type="entry name" value="G-type lectin S-receptor-like serine/threonine-protein kinase"/>
    <property type="match status" value="1"/>
</dbReference>
<dbReference type="PROSITE" id="PS50948">
    <property type="entry name" value="PAN"/>
    <property type="match status" value="1"/>
</dbReference>
<keyword evidence="2 11" id="KW-0808">Transferase</keyword>
<keyword evidence="12" id="KW-0812">Transmembrane</keyword>
<comment type="caution">
    <text evidence="17">The sequence shown here is derived from an EMBL/GenBank/DDBJ whole genome shotgun (WGS) entry which is preliminary data.</text>
</comment>
<evidence type="ECO:0000256" key="9">
    <source>
        <dbReference type="ARBA" id="ARBA00047899"/>
    </source>
</evidence>
<keyword evidence="8" id="KW-0325">Glycoprotein</keyword>
<dbReference type="InterPro" id="IPR001480">
    <property type="entry name" value="Bulb-type_lectin_dom"/>
</dbReference>
<dbReference type="InterPro" id="IPR001245">
    <property type="entry name" value="Ser-Thr/Tyr_kinase_cat_dom"/>
</dbReference>
<feature type="signal peptide" evidence="13">
    <location>
        <begin position="1"/>
        <end position="25"/>
    </location>
</feature>
<dbReference type="PANTHER" id="PTHR32444:SF183">
    <property type="entry name" value="APPLE DOMAIN-CONTAINING PROTEIN"/>
    <property type="match status" value="1"/>
</dbReference>
<dbReference type="CDD" id="cd01098">
    <property type="entry name" value="PAN_AP_plant"/>
    <property type="match status" value="1"/>
</dbReference>
<dbReference type="EC" id="2.7.11.1" evidence="11"/>
<evidence type="ECO:0000256" key="7">
    <source>
        <dbReference type="ARBA" id="ARBA00023157"/>
    </source>
</evidence>
<dbReference type="CDD" id="cd14066">
    <property type="entry name" value="STKc_IRAK"/>
    <property type="match status" value="1"/>
</dbReference>
<keyword evidence="12" id="KW-0472">Membrane</keyword>
<evidence type="ECO:0000256" key="1">
    <source>
        <dbReference type="ARBA" id="ARBA00022527"/>
    </source>
</evidence>
<protein>
    <recommendedName>
        <fullName evidence="11">Receptor-like serine/threonine-protein kinase</fullName>
        <ecNumber evidence="11">2.7.11.1</ecNumber>
    </recommendedName>
</protein>
<keyword evidence="7" id="KW-1015">Disulfide bond</keyword>
<dbReference type="Gene3D" id="2.90.10.10">
    <property type="entry name" value="Bulb-type lectin domain"/>
    <property type="match status" value="1"/>
</dbReference>
<proteinExistence type="inferred from homology"/>
<dbReference type="Proteomes" id="UP001604277">
    <property type="component" value="Unassembled WGS sequence"/>
</dbReference>
<dbReference type="InterPro" id="IPR000719">
    <property type="entry name" value="Prot_kinase_dom"/>
</dbReference>
<keyword evidence="5 11" id="KW-0418">Kinase</keyword>
<feature type="domain" description="Bulb-type lectin" evidence="15">
    <location>
        <begin position="26"/>
        <end position="147"/>
    </location>
</feature>
<dbReference type="Gene3D" id="1.10.510.10">
    <property type="entry name" value="Transferase(Phosphotransferase) domain 1"/>
    <property type="match status" value="1"/>
</dbReference>
<dbReference type="SUPFAM" id="SSF56112">
    <property type="entry name" value="Protein kinase-like (PK-like)"/>
    <property type="match status" value="1"/>
</dbReference>
<dbReference type="InterPro" id="IPR036426">
    <property type="entry name" value="Bulb-type_lectin_dom_sf"/>
</dbReference>
<feature type="chain" id="PRO_5044856027" description="Receptor-like serine/threonine-protein kinase" evidence="13">
    <location>
        <begin position="26"/>
        <end position="817"/>
    </location>
</feature>
<evidence type="ECO:0000259" key="14">
    <source>
        <dbReference type="PROSITE" id="PS50011"/>
    </source>
</evidence>
<accession>A0ABD1S758</accession>
<dbReference type="PANTHER" id="PTHR32444">
    <property type="entry name" value="BULB-TYPE LECTIN DOMAIN-CONTAINING PROTEIN"/>
    <property type="match status" value="1"/>
</dbReference>
<dbReference type="InterPro" id="IPR008271">
    <property type="entry name" value="Ser/Thr_kinase_AS"/>
</dbReference>
<evidence type="ECO:0000256" key="4">
    <source>
        <dbReference type="ARBA" id="ARBA00022741"/>
    </source>
</evidence>
<dbReference type="Pfam" id="PF08276">
    <property type="entry name" value="PAN_2"/>
    <property type="match status" value="1"/>
</dbReference>
<dbReference type="Pfam" id="PF00954">
    <property type="entry name" value="S_locus_glycop"/>
    <property type="match status" value="1"/>
</dbReference>
<evidence type="ECO:0000256" key="12">
    <source>
        <dbReference type="SAM" id="Phobius"/>
    </source>
</evidence>
<dbReference type="Pfam" id="PF01453">
    <property type="entry name" value="B_lectin"/>
    <property type="match status" value="1"/>
</dbReference>
<gene>
    <name evidence="17" type="ORF">Fot_40000</name>
</gene>
<dbReference type="GO" id="GO:0005524">
    <property type="term" value="F:ATP binding"/>
    <property type="evidence" value="ECO:0007669"/>
    <property type="project" value="UniProtKB-KW"/>
</dbReference>
<keyword evidence="12" id="KW-1133">Transmembrane helix</keyword>
<dbReference type="InterPro" id="IPR011009">
    <property type="entry name" value="Kinase-like_dom_sf"/>
</dbReference>
<evidence type="ECO:0000256" key="6">
    <source>
        <dbReference type="ARBA" id="ARBA00022840"/>
    </source>
</evidence>
<keyword evidence="1 11" id="KW-0723">Serine/threonine-protein kinase</keyword>
<dbReference type="FunFam" id="2.90.10.10:FF:000004">
    <property type="entry name" value="G-type lectin S-receptor-like serine/threonine-protein kinase"/>
    <property type="match status" value="1"/>
</dbReference>
<keyword evidence="18" id="KW-1185">Reference proteome</keyword>
<dbReference type="Gene3D" id="3.30.200.20">
    <property type="entry name" value="Phosphorylase Kinase, domain 1"/>
    <property type="match status" value="1"/>
</dbReference>
<keyword evidence="6 11" id="KW-0067">ATP-binding</keyword>
<dbReference type="Gene3D" id="3.50.4.10">
    <property type="entry name" value="Hepatocyte Growth Factor"/>
    <property type="match status" value="1"/>
</dbReference>
<evidence type="ECO:0000256" key="2">
    <source>
        <dbReference type="ARBA" id="ARBA00022679"/>
    </source>
</evidence>